<reference evidence="3" key="2">
    <citation type="journal article" date="2018" name="BMC Genomics">
        <title>Genomic insights into host adaptation between the wheat stripe rust pathogen (Puccinia striiformis f. sp. tritici) and the barley stripe rust pathogen (Puccinia striiformis f. sp. hordei).</title>
        <authorList>
            <person name="Xia C."/>
            <person name="Wang M."/>
            <person name="Yin C."/>
            <person name="Cornejo O.E."/>
            <person name="Hulbert S.H."/>
            <person name="Chen X."/>
        </authorList>
    </citation>
    <scope>NUCLEOTIDE SEQUENCE [LARGE SCALE GENOMIC DNA]</scope>
    <source>
        <strain evidence="3">93TX-2</strain>
    </source>
</reference>
<dbReference type="VEuPathDB" id="FungiDB:PSHT_01792"/>
<proteinExistence type="predicted"/>
<name>A0A2S4WJJ8_9BASI</name>
<organism evidence="2 3">
    <name type="scientific">Puccinia striiformis</name>
    <dbReference type="NCBI Taxonomy" id="27350"/>
    <lineage>
        <taxon>Eukaryota</taxon>
        <taxon>Fungi</taxon>
        <taxon>Dikarya</taxon>
        <taxon>Basidiomycota</taxon>
        <taxon>Pucciniomycotina</taxon>
        <taxon>Pucciniomycetes</taxon>
        <taxon>Pucciniales</taxon>
        <taxon>Pucciniaceae</taxon>
        <taxon>Puccinia</taxon>
    </lineage>
</organism>
<protein>
    <submittedName>
        <fullName evidence="2">Uncharacterized protein</fullName>
    </submittedName>
</protein>
<feature type="region of interest" description="Disordered" evidence="1">
    <location>
        <begin position="36"/>
        <end position="133"/>
    </location>
</feature>
<sequence length="146" mass="16351">MASKDPRIDKVAIAVARQWLKDWNSVFLQSTANMMGSTGCEFDEYDYDDFEGEEEDDNEAGENNDDGDGDHEEDDDEEVGDEEYGDEDYGDEEDGDEEEGKAQDGDENSSNNIEASADQVEELPGEGELIPNRSGVKIYKTDVRTW</sequence>
<evidence type="ECO:0000313" key="2">
    <source>
        <dbReference type="EMBL" id="POW21955.1"/>
    </source>
</evidence>
<keyword evidence="3" id="KW-1185">Reference proteome</keyword>
<dbReference type="EMBL" id="PKSM01000014">
    <property type="protein sequence ID" value="POW21955.1"/>
    <property type="molecule type" value="Genomic_DNA"/>
</dbReference>
<accession>A0A2S4WJJ8</accession>
<gene>
    <name evidence="2" type="ORF">PSHT_01792</name>
</gene>
<dbReference type="Proteomes" id="UP000238274">
    <property type="component" value="Unassembled WGS sequence"/>
</dbReference>
<evidence type="ECO:0000313" key="3">
    <source>
        <dbReference type="Proteomes" id="UP000238274"/>
    </source>
</evidence>
<reference evidence="3" key="3">
    <citation type="journal article" date="2018" name="Mol. Plant Microbe Interact.">
        <title>Genome sequence resources for the wheat stripe rust pathogen (Puccinia striiformis f. sp. tritici) and the barley stripe rust pathogen (Puccinia striiformis f. sp. hordei).</title>
        <authorList>
            <person name="Xia C."/>
            <person name="Wang M."/>
            <person name="Yin C."/>
            <person name="Cornejo O.E."/>
            <person name="Hulbert S.H."/>
            <person name="Chen X."/>
        </authorList>
    </citation>
    <scope>NUCLEOTIDE SEQUENCE [LARGE SCALE GENOMIC DNA]</scope>
    <source>
        <strain evidence="3">93TX-2</strain>
    </source>
</reference>
<comment type="caution">
    <text evidence="2">The sequence shown here is derived from an EMBL/GenBank/DDBJ whole genome shotgun (WGS) entry which is preliminary data.</text>
</comment>
<feature type="compositionally biased region" description="Acidic residues" evidence="1">
    <location>
        <begin position="41"/>
        <end position="99"/>
    </location>
</feature>
<reference evidence="2 3" key="1">
    <citation type="submission" date="2017-12" db="EMBL/GenBank/DDBJ databases">
        <title>Gene loss provides genomic basis for host adaptation in cereal stripe rust fungi.</title>
        <authorList>
            <person name="Xia C."/>
        </authorList>
    </citation>
    <scope>NUCLEOTIDE SEQUENCE [LARGE SCALE GENOMIC DNA]</scope>
    <source>
        <strain evidence="2 3">93TX-2</strain>
    </source>
</reference>
<evidence type="ECO:0000256" key="1">
    <source>
        <dbReference type="SAM" id="MobiDB-lite"/>
    </source>
</evidence>
<dbReference type="AlphaFoldDB" id="A0A2S4WJJ8"/>